<protein>
    <submittedName>
        <fullName evidence="3">Uncharacterized protein</fullName>
    </submittedName>
</protein>
<evidence type="ECO:0000256" key="2">
    <source>
        <dbReference type="SAM" id="Phobius"/>
    </source>
</evidence>
<organism evidence="3 5">
    <name type="scientific">Alteripontixanthobacter maritimus</name>
    <dbReference type="NCBI Taxonomy" id="2161824"/>
    <lineage>
        <taxon>Bacteria</taxon>
        <taxon>Pseudomonadati</taxon>
        <taxon>Pseudomonadota</taxon>
        <taxon>Alphaproteobacteria</taxon>
        <taxon>Sphingomonadales</taxon>
        <taxon>Erythrobacteraceae</taxon>
        <taxon>Alteripontixanthobacter</taxon>
    </lineage>
</organism>
<dbReference type="RefSeq" id="WP_115365318.1">
    <property type="nucleotide sequence ID" value="NZ_QBKA01000001.1"/>
</dbReference>
<dbReference type="OrthoDB" id="7579850at2"/>
<evidence type="ECO:0000256" key="1">
    <source>
        <dbReference type="SAM" id="MobiDB-lite"/>
    </source>
</evidence>
<dbReference type="EMBL" id="QBKA01000001">
    <property type="protein sequence ID" value="RDC66573.1"/>
    <property type="molecule type" value="Genomic_DNA"/>
</dbReference>
<name>A0A369Q4I3_9SPHN</name>
<proteinExistence type="predicted"/>
<feature type="transmembrane region" description="Helical" evidence="2">
    <location>
        <begin position="30"/>
        <end position="48"/>
    </location>
</feature>
<gene>
    <name evidence="4" type="ORF">HME9302_00024</name>
    <name evidence="3" type="ORF">HME9302_00998</name>
</gene>
<dbReference type="EMBL" id="QBKA01000002">
    <property type="protein sequence ID" value="RDC59803.1"/>
    <property type="molecule type" value="Genomic_DNA"/>
</dbReference>
<accession>A0A369Q4I3</accession>
<keyword evidence="2" id="KW-1133">Transmembrane helix</keyword>
<dbReference type="Proteomes" id="UP000253727">
    <property type="component" value="Unassembled WGS sequence"/>
</dbReference>
<reference evidence="3 5" key="1">
    <citation type="submission" date="2018-04" db="EMBL/GenBank/DDBJ databases">
        <title>Altererythrobacter sp. HME9302 genome sequencing and assembly.</title>
        <authorList>
            <person name="Kang H."/>
            <person name="Kim H."/>
            <person name="Joh K."/>
        </authorList>
    </citation>
    <scope>NUCLEOTIDE SEQUENCE [LARGE SCALE GENOMIC DNA]</scope>
    <source>
        <strain evidence="3 5">HME9302</strain>
    </source>
</reference>
<keyword evidence="2" id="KW-0472">Membrane</keyword>
<comment type="caution">
    <text evidence="3">The sequence shown here is derived from an EMBL/GenBank/DDBJ whole genome shotgun (WGS) entry which is preliminary data.</text>
</comment>
<evidence type="ECO:0000313" key="4">
    <source>
        <dbReference type="EMBL" id="RDC66573.1"/>
    </source>
</evidence>
<evidence type="ECO:0000313" key="3">
    <source>
        <dbReference type="EMBL" id="RDC59803.1"/>
    </source>
</evidence>
<sequence>MTAKEWPRLALTVFIMGLFGYAAFKHYSPAIEQTIVAISMLAVGYWLGSSKGSSDKTEIIGARPNGTPADPVFVEPE</sequence>
<feature type="region of interest" description="Disordered" evidence="1">
    <location>
        <begin position="53"/>
        <end position="77"/>
    </location>
</feature>
<feature type="transmembrane region" description="Helical" evidence="2">
    <location>
        <begin position="7"/>
        <end position="24"/>
    </location>
</feature>
<dbReference type="AlphaFoldDB" id="A0A369Q4I3"/>
<keyword evidence="5" id="KW-1185">Reference proteome</keyword>
<evidence type="ECO:0000313" key="5">
    <source>
        <dbReference type="Proteomes" id="UP000253727"/>
    </source>
</evidence>
<keyword evidence="2" id="KW-0812">Transmembrane</keyword>